<evidence type="ECO:0000313" key="9">
    <source>
        <dbReference type="WBParaSite" id="GPUH_0000843501-mRNA-1"/>
    </source>
</evidence>
<evidence type="ECO:0000256" key="2">
    <source>
        <dbReference type="ARBA" id="ARBA00023125"/>
    </source>
</evidence>
<evidence type="ECO:0000313" key="7">
    <source>
        <dbReference type="EMBL" id="VDK62613.1"/>
    </source>
</evidence>
<dbReference type="Proteomes" id="UP000271098">
    <property type="component" value="Unassembled WGS sequence"/>
</dbReference>
<name>A0A183DI85_9BILA</name>
<keyword evidence="8" id="KW-1185">Reference proteome</keyword>
<comment type="caution">
    <text evidence="5">Lacks conserved residue(s) required for the propagation of feature annotation.</text>
</comment>
<keyword evidence="1" id="KW-0805">Transcription regulation</keyword>
<evidence type="ECO:0000313" key="8">
    <source>
        <dbReference type="Proteomes" id="UP000271098"/>
    </source>
</evidence>
<dbReference type="EMBL" id="UYRT01024570">
    <property type="protein sequence ID" value="VDK62613.1"/>
    <property type="molecule type" value="Genomic_DNA"/>
</dbReference>
<dbReference type="AlphaFoldDB" id="A0A183DI85"/>
<keyword evidence="2 5" id="KW-0238">DNA-binding</keyword>
<evidence type="ECO:0000256" key="4">
    <source>
        <dbReference type="ARBA" id="ARBA00023242"/>
    </source>
</evidence>
<gene>
    <name evidence="7" type="ORF">GPUH_LOCUS8428</name>
</gene>
<keyword evidence="3" id="KW-0804">Transcription</keyword>
<reference evidence="7 8" key="2">
    <citation type="submission" date="2018-11" db="EMBL/GenBank/DDBJ databases">
        <authorList>
            <consortium name="Pathogen Informatics"/>
        </authorList>
    </citation>
    <scope>NUCLEOTIDE SEQUENCE [LARGE SCALE GENOMIC DNA]</scope>
</reference>
<dbReference type="PANTHER" id="PTHR11267">
    <property type="entry name" value="T-BOX PROTEIN-RELATED"/>
    <property type="match status" value="1"/>
</dbReference>
<keyword evidence="4 5" id="KW-0539">Nucleus</keyword>
<protein>
    <submittedName>
        <fullName evidence="9">T-box domain-containing protein</fullName>
    </submittedName>
</protein>
<dbReference type="PANTHER" id="PTHR11267:SF181">
    <property type="entry name" value="OPTOMOTOR-BLIND PROTEIN"/>
    <property type="match status" value="1"/>
</dbReference>
<dbReference type="OrthoDB" id="7442607at2759"/>
<evidence type="ECO:0000256" key="5">
    <source>
        <dbReference type="PROSITE-ProRule" id="PRU00201"/>
    </source>
</evidence>
<dbReference type="Gene3D" id="2.60.40.820">
    <property type="entry name" value="Transcription factor, T-box"/>
    <property type="match status" value="1"/>
</dbReference>
<dbReference type="InterPro" id="IPR008967">
    <property type="entry name" value="p53-like_TF_DNA-bd_sf"/>
</dbReference>
<feature type="domain" description="T-box" evidence="6">
    <location>
        <begin position="1"/>
        <end position="71"/>
    </location>
</feature>
<evidence type="ECO:0000256" key="1">
    <source>
        <dbReference type="ARBA" id="ARBA00023015"/>
    </source>
</evidence>
<dbReference type="PROSITE" id="PS50252">
    <property type="entry name" value="TBOX_3"/>
    <property type="match status" value="1"/>
</dbReference>
<evidence type="ECO:0000256" key="3">
    <source>
        <dbReference type="ARBA" id="ARBA00023163"/>
    </source>
</evidence>
<organism evidence="9">
    <name type="scientific">Gongylonema pulchrum</name>
    <dbReference type="NCBI Taxonomy" id="637853"/>
    <lineage>
        <taxon>Eukaryota</taxon>
        <taxon>Metazoa</taxon>
        <taxon>Ecdysozoa</taxon>
        <taxon>Nematoda</taxon>
        <taxon>Chromadorea</taxon>
        <taxon>Rhabditida</taxon>
        <taxon>Spirurina</taxon>
        <taxon>Spiruromorpha</taxon>
        <taxon>Spiruroidea</taxon>
        <taxon>Gongylonematidae</taxon>
        <taxon>Gongylonema</taxon>
    </lineage>
</organism>
<sequence length="87" mass="9879">MHKYRPILYIYKAYATPAVRLDGSTVITNQYQLVKTYSSAIMEFIAVTAYQNQRIIQMKKTHNSYARGQRGASCGKIYDTVSNGAHI</sequence>
<accession>A0A183DI85</accession>
<dbReference type="GO" id="GO:0000978">
    <property type="term" value="F:RNA polymerase II cis-regulatory region sequence-specific DNA binding"/>
    <property type="evidence" value="ECO:0007669"/>
    <property type="project" value="InterPro"/>
</dbReference>
<reference evidence="9" key="1">
    <citation type="submission" date="2016-06" db="UniProtKB">
        <authorList>
            <consortium name="WormBaseParasite"/>
        </authorList>
    </citation>
    <scope>IDENTIFICATION</scope>
</reference>
<dbReference type="GO" id="GO:0000981">
    <property type="term" value="F:DNA-binding transcription factor activity, RNA polymerase II-specific"/>
    <property type="evidence" value="ECO:0007669"/>
    <property type="project" value="TreeGrafter"/>
</dbReference>
<dbReference type="GO" id="GO:0001708">
    <property type="term" value="P:cell fate specification"/>
    <property type="evidence" value="ECO:0007669"/>
    <property type="project" value="TreeGrafter"/>
</dbReference>
<proteinExistence type="predicted"/>
<dbReference type="Pfam" id="PF00907">
    <property type="entry name" value="T-box"/>
    <property type="match status" value="1"/>
</dbReference>
<dbReference type="SUPFAM" id="SSF49417">
    <property type="entry name" value="p53-like transcription factors"/>
    <property type="match status" value="1"/>
</dbReference>
<dbReference type="WBParaSite" id="GPUH_0000843501-mRNA-1">
    <property type="protein sequence ID" value="GPUH_0000843501-mRNA-1"/>
    <property type="gene ID" value="GPUH_0000843501"/>
</dbReference>
<dbReference type="GO" id="GO:0005634">
    <property type="term" value="C:nucleus"/>
    <property type="evidence" value="ECO:0007669"/>
    <property type="project" value="UniProtKB-SubCell"/>
</dbReference>
<dbReference type="InterPro" id="IPR036960">
    <property type="entry name" value="T-box_sf"/>
</dbReference>
<evidence type="ECO:0000259" key="6">
    <source>
        <dbReference type="PROSITE" id="PS50252"/>
    </source>
</evidence>
<dbReference type="GO" id="GO:0000785">
    <property type="term" value="C:chromatin"/>
    <property type="evidence" value="ECO:0007669"/>
    <property type="project" value="TreeGrafter"/>
</dbReference>
<comment type="subcellular location">
    <subcellularLocation>
        <location evidence="5">Nucleus</location>
    </subcellularLocation>
</comment>
<dbReference type="GO" id="GO:0045893">
    <property type="term" value="P:positive regulation of DNA-templated transcription"/>
    <property type="evidence" value="ECO:0007669"/>
    <property type="project" value="InterPro"/>
</dbReference>
<dbReference type="InterPro" id="IPR001699">
    <property type="entry name" value="TF_T-box"/>
</dbReference>
<dbReference type="InterPro" id="IPR046360">
    <property type="entry name" value="T-box_DNA-bd"/>
</dbReference>